<gene>
    <name evidence="2" type="ORF">H4W80_008095</name>
</gene>
<dbReference type="RefSeq" id="WP_225963912.1">
    <property type="nucleotide sequence ID" value="NZ_JBHSKR010000004.1"/>
</dbReference>
<reference evidence="2 3" key="1">
    <citation type="submission" date="2020-10" db="EMBL/GenBank/DDBJ databases">
        <title>Sequencing the genomes of 1000 actinobacteria strains.</title>
        <authorList>
            <person name="Klenk H.-P."/>
        </authorList>
    </citation>
    <scope>NUCLEOTIDE SEQUENCE [LARGE SCALE GENOMIC DNA]</scope>
    <source>
        <strain evidence="2 3">DSM 43173</strain>
    </source>
</reference>
<accession>A0ABR9MA97</accession>
<dbReference type="InterPro" id="IPR024976">
    <property type="entry name" value="DUF3885"/>
</dbReference>
<evidence type="ECO:0000259" key="1">
    <source>
        <dbReference type="Pfam" id="PF13021"/>
    </source>
</evidence>
<dbReference type="Pfam" id="PF13021">
    <property type="entry name" value="DUF3885"/>
    <property type="match status" value="1"/>
</dbReference>
<sequence>MAATLAITSDNSADVLRASSSEVVLDPHPHPHRPVGLERGDLAAGAFIGGRRRYSGQMPYRELPTPALPELSALWWSRWPDSPPIGYELRCPTDCWVRFHSLPESKRYADTAAEYEILLNRYNTVLTELFAGQPVYVVTMSLVPDEGIEVWSSTDPHALNPGSRPWMRLREDEDSDPGGTLHLHVSEQRWKSRILDPLLRAVADDECAGVIIMDTDLRRLYLPYDGGADVILAGPQERDALKNAHADWLSTHPLGL</sequence>
<keyword evidence="3" id="KW-1185">Reference proteome</keyword>
<protein>
    <recommendedName>
        <fullName evidence="1">DUF3885 domain-containing protein</fullName>
    </recommendedName>
</protein>
<comment type="caution">
    <text evidence="2">The sequence shown here is derived from an EMBL/GenBank/DDBJ whole genome shotgun (WGS) entry which is preliminary data.</text>
</comment>
<dbReference type="Proteomes" id="UP000633509">
    <property type="component" value="Unassembled WGS sequence"/>
</dbReference>
<evidence type="ECO:0000313" key="3">
    <source>
        <dbReference type="Proteomes" id="UP000633509"/>
    </source>
</evidence>
<evidence type="ECO:0000313" key="2">
    <source>
        <dbReference type="EMBL" id="MBE1589837.1"/>
    </source>
</evidence>
<proteinExistence type="predicted"/>
<dbReference type="EMBL" id="JADBEK010000001">
    <property type="protein sequence ID" value="MBE1589837.1"/>
    <property type="molecule type" value="Genomic_DNA"/>
</dbReference>
<organism evidence="2 3">
    <name type="scientific">Nonomuraea angiospora</name>
    <dbReference type="NCBI Taxonomy" id="46172"/>
    <lineage>
        <taxon>Bacteria</taxon>
        <taxon>Bacillati</taxon>
        <taxon>Actinomycetota</taxon>
        <taxon>Actinomycetes</taxon>
        <taxon>Streptosporangiales</taxon>
        <taxon>Streptosporangiaceae</taxon>
        <taxon>Nonomuraea</taxon>
    </lineage>
</organism>
<name>A0ABR9MA97_9ACTN</name>
<feature type="domain" description="DUF3885" evidence="1">
    <location>
        <begin position="94"/>
        <end position="253"/>
    </location>
</feature>